<dbReference type="UniPathway" id="UPA00219"/>
<dbReference type="SUPFAM" id="SSF53244">
    <property type="entry name" value="MurD-like peptide ligases, peptide-binding domain"/>
    <property type="match status" value="1"/>
</dbReference>
<comment type="pathway">
    <text evidence="10 11">Cell wall biogenesis; peptidoglycan biosynthesis.</text>
</comment>
<dbReference type="InterPro" id="IPR005863">
    <property type="entry name" value="UDP-N-AcMur_synth"/>
</dbReference>
<comment type="subcellular location">
    <subcellularLocation>
        <location evidence="10 11">Cytoplasm</location>
    </subcellularLocation>
</comment>
<comment type="similarity">
    <text evidence="10">Belongs to the MurCDEF family. MurF subfamily.</text>
</comment>
<dbReference type="SUPFAM" id="SSF63418">
    <property type="entry name" value="MurE/MurF N-terminal domain"/>
    <property type="match status" value="1"/>
</dbReference>
<feature type="binding site" evidence="10">
    <location>
        <begin position="112"/>
        <end position="118"/>
    </location>
    <ligand>
        <name>ATP</name>
        <dbReference type="ChEBI" id="CHEBI:30616"/>
    </ligand>
</feature>
<evidence type="ECO:0000313" key="15">
    <source>
        <dbReference type="EMBL" id="OUP61178.1"/>
    </source>
</evidence>
<evidence type="ECO:0000259" key="13">
    <source>
        <dbReference type="Pfam" id="PF02875"/>
    </source>
</evidence>
<keyword evidence="4 10" id="KW-0547">Nucleotide-binding</keyword>
<evidence type="ECO:0000256" key="10">
    <source>
        <dbReference type="HAMAP-Rule" id="MF_02019"/>
    </source>
</evidence>
<dbReference type="Pfam" id="PF08245">
    <property type="entry name" value="Mur_ligase_M"/>
    <property type="match status" value="1"/>
</dbReference>
<name>A0A1Y4LX53_9FIRM</name>
<evidence type="ECO:0000256" key="7">
    <source>
        <dbReference type="ARBA" id="ARBA00022984"/>
    </source>
</evidence>
<sequence>MIVKTIQEIADMLNCDLVGEDKTSLIQGVGIDSRQVTENALYIPLIGQRADGHTFIDSVIQKGVKATLWQKDHTPYPEDITCILVDDTLEALQNLAKAYLNTLSCLVIGVTGSNGKTSCKDMLYSIFSQEKKTQKTQGNRNNEIGLPLTVLDLDKDVEVAILEMGMENKGEIDFLTHIARPDVSIITTIGSAHMENLGGKKQIAQAKLEILENLKPGGLFLYDKESPEIQECLLEMDIDPSKRLVSFGSNGDISIISSIDYTENGIEFYCSSLTDKITLNALGDFQAKNALPCIYVALDQKISTSSILKGLKDLEMTKMRTALLKVHDAKIIDDTYKSNPESAKAAIDTLMKVQAKKHIAVLADMLDLGPEENDLHAMIGCYAVEKNVDTVYATGPLSKYTIKACTNIESKWFETKDEIVEELKHLLNEDCAILIKGSRAMHMDEIVDKLKEM</sequence>
<evidence type="ECO:0000256" key="9">
    <source>
        <dbReference type="ARBA" id="ARBA00023316"/>
    </source>
</evidence>
<keyword evidence="1 10" id="KW-0963">Cytoplasm</keyword>
<dbReference type="PANTHER" id="PTHR43024">
    <property type="entry name" value="UDP-N-ACETYLMURAMOYL-TRIPEPTIDE--D-ALANYL-D-ALANINE LIGASE"/>
    <property type="match status" value="1"/>
</dbReference>
<comment type="caution">
    <text evidence="15">The sequence shown here is derived from an EMBL/GenBank/DDBJ whole genome shotgun (WGS) entry which is preliminary data.</text>
</comment>
<evidence type="ECO:0000256" key="3">
    <source>
        <dbReference type="ARBA" id="ARBA00022618"/>
    </source>
</evidence>
<keyword evidence="5 10" id="KW-0067">ATP-binding</keyword>
<keyword evidence="16" id="KW-1185">Reference proteome</keyword>
<dbReference type="Gene3D" id="3.90.190.20">
    <property type="entry name" value="Mur ligase, C-terminal domain"/>
    <property type="match status" value="1"/>
</dbReference>
<evidence type="ECO:0000256" key="2">
    <source>
        <dbReference type="ARBA" id="ARBA00022598"/>
    </source>
</evidence>
<evidence type="ECO:0000256" key="1">
    <source>
        <dbReference type="ARBA" id="ARBA00022490"/>
    </source>
</evidence>
<keyword evidence="8 10" id="KW-0131">Cell cycle</keyword>
<evidence type="ECO:0000256" key="6">
    <source>
        <dbReference type="ARBA" id="ARBA00022960"/>
    </source>
</evidence>
<dbReference type="EC" id="6.3.2.10" evidence="10 11"/>
<protein>
    <recommendedName>
        <fullName evidence="10 11">UDP-N-acetylmuramoyl-tripeptide--D-alanyl-D-alanine ligase</fullName>
        <ecNumber evidence="10 11">6.3.2.10</ecNumber>
    </recommendedName>
    <alternativeName>
        <fullName evidence="10">D-alanyl-D-alanine-adding enzyme</fullName>
    </alternativeName>
</protein>
<dbReference type="GO" id="GO:0047480">
    <property type="term" value="F:UDP-N-acetylmuramoyl-tripeptide-D-alanyl-D-alanine ligase activity"/>
    <property type="evidence" value="ECO:0007669"/>
    <property type="project" value="UniProtKB-UniRule"/>
</dbReference>
<keyword evidence="9 10" id="KW-0961">Cell wall biogenesis/degradation</keyword>
<dbReference type="GO" id="GO:0051301">
    <property type="term" value="P:cell division"/>
    <property type="evidence" value="ECO:0007669"/>
    <property type="project" value="UniProtKB-KW"/>
</dbReference>
<dbReference type="Gene3D" id="3.40.1390.10">
    <property type="entry name" value="MurE/MurF, N-terminal domain"/>
    <property type="match status" value="1"/>
</dbReference>
<dbReference type="NCBIfam" id="TIGR01143">
    <property type="entry name" value="murF"/>
    <property type="match status" value="1"/>
</dbReference>
<evidence type="ECO:0000259" key="12">
    <source>
        <dbReference type="Pfam" id="PF01225"/>
    </source>
</evidence>
<dbReference type="InterPro" id="IPR036615">
    <property type="entry name" value="Mur_ligase_C_dom_sf"/>
</dbReference>
<dbReference type="Gene3D" id="3.40.1190.10">
    <property type="entry name" value="Mur-like, catalytic domain"/>
    <property type="match status" value="1"/>
</dbReference>
<feature type="domain" description="Mur ligase N-terminal catalytic" evidence="12">
    <location>
        <begin position="26"/>
        <end position="99"/>
    </location>
</feature>
<dbReference type="PANTHER" id="PTHR43024:SF1">
    <property type="entry name" value="UDP-N-ACETYLMURAMOYL-TRIPEPTIDE--D-ALANYL-D-ALANINE LIGASE"/>
    <property type="match status" value="1"/>
</dbReference>
<reference evidence="16" key="1">
    <citation type="submission" date="2017-04" db="EMBL/GenBank/DDBJ databases">
        <title>Function of individual gut microbiota members based on whole genome sequencing of pure cultures obtained from chicken caecum.</title>
        <authorList>
            <person name="Medvecky M."/>
            <person name="Cejkova D."/>
            <person name="Polansky O."/>
            <person name="Karasova D."/>
            <person name="Kubasova T."/>
            <person name="Cizek A."/>
            <person name="Rychlik I."/>
        </authorList>
    </citation>
    <scope>NUCLEOTIDE SEQUENCE [LARGE SCALE GENOMIC DNA]</scope>
    <source>
        <strain evidence="16">An178</strain>
    </source>
</reference>
<evidence type="ECO:0000313" key="16">
    <source>
        <dbReference type="Proteomes" id="UP000195447"/>
    </source>
</evidence>
<evidence type="ECO:0000256" key="5">
    <source>
        <dbReference type="ARBA" id="ARBA00022840"/>
    </source>
</evidence>
<feature type="domain" description="Mur ligase C-terminal" evidence="13">
    <location>
        <begin position="320"/>
        <end position="439"/>
    </location>
</feature>
<evidence type="ECO:0000256" key="8">
    <source>
        <dbReference type="ARBA" id="ARBA00023306"/>
    </source>
</evidence>
<dbReference type="Pfam" id="PF02875">
    <property type="entry name" value="Mur_ligase_C"/>
    <property type="match status" value="1"/>
</dbReference>
<dbReference type="InterPro" id="IPR000713">
    <property type="entry name" value="Mur_ligase_N"/>
</dbReference>
<dbReference type="EMBL" id="NFKM01000005">
    <property type="protein sequence ID" value="OUP61178.1"/>
    <property type="molecule type" value="Genomic_DNA"/>
</dbReference>
<comment type="catalytic activity">
    <reaction evidence="10 11">
        <text>D-alanyl-D-alanine + UDP-N-acetyl-alpha-D-muramoyl-L-alanyl-gamma-D-glutamyl-meso-2,6-diaminopimelate + ATP = UDP-N-acetyl-alpha-D-muramoyl-L-alanyl-gamma-D-glutamyl-meso-2,6-diaminopimeloyl-D-alanyl-D-alanine + ADP + phosphate + H(+)</text>
        <dbReference type="Rhea" id="RHEA:28374"/>
        <dbReference type="ChEBI" id="CHEBI:15378"/>
        <dbReference type="ChEBI" id="CHEBI:30616"/>
        <dbReference type="ChEBI" id="CHEBI:43474"/>
        <dbReference type="ChEBI" id="CHEBI:57822"/>
        <dbReference type="ChEBI" id="CHEBI:61386"/>
        <dbReference type="ChEBI" id="CHEBI:83905"/>
        <dbReference type="ChEBI" id="CHEBI:456216"/>
        <dbReference type="EC" id="6.3.2.10"/>
    </reaction>
</comment>
<feature type="domain" description="Mur ligase central" evidence="14">
    <location>
        <begin position="110"/>
        <end position="297"/>
    </location>
</feature>
<keyword evidence="2 10" id="KW-0436">Ligase</keyword>
<dbReference type="GO" id="GO:0071555">
    <property type="term" value="P:cell wall organization"/>
    <property type="evidence" value="ECO:0007669"/>
    <property type="project" value="UniProtKB-KW"/>
</dbReference>
<dbReference type="GO" id="GO:0008360">
    <property type="term" value="P:regulation of cell shape"/>
    <property type="evidence" value="ECO:0007669"/>
    <property type="project" value="UniProtKB-KW"/>
</dbReference>
<keyword evidence="6 10" id="KW-0133">Cell shape</keyword>
<dbReference type="GO" id="GO:0009252">
    <property type="term" value="P:peptidoglycan biosynthetic process"/>
    <property type="evidence" value="ECO:0007669"/>
    <property type="project" value="UniProtKB-UniRule"/>
</dbReference>
<comment type="function">
    <text evidence="10 11">Involved in cell wall formation. Catalyzes the final step in the synthesis of UDP-N-acetylmuramoyl-pentapeptide, the precursor of murein.</text>
</comment>
<evidence type="ECO:0000256" key="4">
    <source>
        <dbReference type="ARBA" id="ARBA00022741"/>
    </source>
</evidence>
<dbReference type="GO" id="GO:0005737">
    <property type="term" value="C:cytoplasm"/>
    <property type="evidence" value="ECO:0007669"/>
    <property type="project" value="UniProtKB-SubCell"/>
</dbReference>
<dbReference type="AlphaFoldDB" id="A0A1Y4LX53"/>
<keyword evidence="3 10" id="KW-0132">Cell division</keyword>
<dbReference type="InterPro" id="IPR035911">
    <property type="entry name" value="MurE/MurF_N"/>
</dbReference>
<evidence type="ECO:0000259" key="14">
    <source>
        <dbReference type="Pfam" id="PF08245"/>
    </source>
</evidence>
<gene>
    <name evidence="10" type="primary">murF</name>
    <name evidence="15" type="ORF">B5F14_03585</name>
</gene>
<dbReference type="Pfam" id="PF01225">
    <property type="entry name" value="Mur_ligase"/>
    <property type="match status" value="1"/>
</dbReference>
<dbReference type="GO" id="GO:0008766">
    <property type="term" value="F:UDP-N-acetylmuramoylalanyl-D-glutamyl-2,6-diaminopimelate-D-alanyl-D-alanine ligase activity"/>
    <property type="evidence" value="ECO:0007669"/>
    <property type="project" value="RHEA"/>
</dbReference>
<dbReference type="Proteomes" id="UP000195447">
    <property type="component" value="Unassembled WGS sequence"/>
</dbReference>
<keyword evidence="7 10" id="KW-0573">Peptidoglycan synthesis</keyword>
<dbReference type="InterPro" id="IPR036565">
    <property type="entry name" value="Mur-like_cat_sf"/>
</dbReference>
<dbReference type="GO" id="GO:0005524">
    <property type="term" value="F:ATP binding"/>
    <property type="evidence" value="ECO:0007669"/>
    <property type="project" value="UniProtKB-UniRule"/>
</dbReference>
<proteinExistence type="inferred from homology"/>
<dbReference type="HAMAP" id="MF_02019">
    <property type="entry name" value="MurF"/>
    <property type="match status" value="1"/>
</dbReference>
<dbReference type="InterPro" id="IPR004101">
    <property type="entry name" value="Mur_ligase_C"/>
</dbReference>
<accession>A0A1Y4LX53</accession>
<dbReference type="InterPro" id="IPR051046">
    <property type="entry name" value="MurCDEF_CellWall_CoF430Synth"/>
</dbReference>
<dbReference type="RefSeq" id="WP_087158379.1">
    <property type="nucleotide sequence ID" value="NZ_NFKM01000005.1"/>
</dbReference>
<organism evidence="15 16">
    <name type="scientific">Faecalitalea cylindroides</name>
    <dbReference type="NCBI Taxonomy" id="39483"/>
    <lineage>
        <taxon>Bacteria</taxon>
        <taxon>Bacillati</taxon>
        <taxon>Bacillota</taxon>
        <taxon>Erysipelotrichia</taxon>
        <taxon>Erysipelotrichales</taxon>
        <taxon>Erysipelotrichaceae</taxon>
        <taxon>Faecalitalea</taxon>
    </lineage>
</organism>
<evidence type="ECO:0000256" key="11">
    <source>
        <dbReference type="RuleBase" id="RU004136"/>
    </source>
</evidence>
<dbReference type="InterPro" id="IPR013221">
    <property type="entry name" value="Mur_ligase_cen"/>
</dbReference>
<dbReference type="SUPFAM" id="SSF53623">
    <property type="entry name" value="MurD-like peptide ligases, catalytic domain"/>
    <property type="match status" value="1"/>
</dbReference>